<sequence>MNAIPADGVGRLLFFVEDRLAQLRWTREDLAGAGGPAPSTLYKAAERGGGLSVKTLARLDVALGWQEGSAKWTLGGGSPALRISEQVSRCVLAMDAARFDAESTGVSRTAAELEKFLLDVAQRLRAFYTGPVRAVGDAADVSTC</sequence>
<protein>
    <submittedName>
        <fullName evidence="1">Uncharacterized protein</fullName>
    </submittedName>
</protein>
<evidence type="ECO:0000313" key="1">
    <source>
        <dbReference type="EMBL" id="AKT73101.1"/>
    </source>
</evidence>
<keyword evidence="1" id="KW-0614">Plasmid</keyword>
<dbReference type="EMBL" id="KR997898">
    <property type="protein sequence ID" value="AKT73101.1"/>
    <property type="molecule type" value="Genomic_DNA"/>
</dbReference>
<gene>
    <name evidence="1" type="ORF">MASH_00509</name>
</gene>
<dbReference type="RefSeq" id="WP_023882620.1">
    <property type="nucleotide sequence ID" value="NZ_JAULCN010000019.1"/>
</dbReference>
<geneLocation type="plasmid" evidence="1">
    <name>pMA100</name>
</geneLocation>
<accession>A0A187NEB3</accession>
<reference evidence="1" key="1">
    <citation type="submission" date="2015-05" db="EMBL/GenBank/DDBJ databases">
        <authorList>
            <person name="Machado G.E."/>
            <person name="Matsumoto C.K."/>
            <person name="Rabello M.S."/>
            <person name="Almeida L.G.P."/>
            <person name="Leao S.C."/>
        </authorList>
    </citation>
    <scope>NUCLEOTIDE SEQUENCE</scope>
    <source>
        <strain evidence="1">88Br</strain>
        <plasmid evidence="1">pMA100</plasmid>
    </source>
</reference>
<proteinExistence type="predicted"/>
<organism evidence="1">
    <name type="scientific">Mycobacterium avium subsp. hominissuis</name>
    <dbReference type="NCBI Taxonomy" id="439334"/>
    <lineage>
        <taxon>Bacteria</taxon>
        <taxon>Bacillati</taxon>
        <taxon>Actinomycetota</taxon>
        <taxon>Actinomycetes</taxon>
        <taxon>Mycobacteriales</taxon>
        <taxon>Mycobacteriaceae</taxon>
        <taxon>Mycobacterium</taxon>
        <taxon>Mycobacterium avium complex (MAC)</taxon>
    </lineage>
</organism>
<name>A0A187NEB3_MYCAV</name>
<dbReference type="AlphaFoldDB" id="A0A187NEB3"/>